<name>A0A8W8J3J9_MAGGI</name>
<dbReference type="EnsemblMetazoa" id="G16587.1">
    <property type="protein sequence ID" value="G16587.1:cds"/>
    <property type="gene ID" value="G16587"/>
</dbReference>
<proteinExistence type="predicted"/>
<evidence type="ECO:0000313" key="1">
    <source>
        <dbReference type="EnsemblMetazoa" id="G16587.1:cds"/>
    </source>
</evidence>
<sequence length="303" mass="33776">MTKHYVWSGSKISLLLNFLKTTLLRRIQSGKKLKRYSKDLLTKYFTEDMMGIHFILLLSITALSKPGVPLHGAKFVYENEDVDDFYIDNAFATAGCLMMANNNNTMVAVTCRHAVEDVETCYTLIEDSVVKLGQKQQSGNRMKFLHDDIAVIVVDNETHSVVNQKCEKLLLDTSDIPTPAQICFSSLETGDIVHKRGAKTGLTTGIVNDVKFEKIGNFIFPSSVIYVIGRDGKPFADKGDSGSLVFRHHMSPVSNVLDVCAMVNGKIDIPIQNPDVLCFPFNEGCESLRKNVPDIQNLTFFNV</sequence>
<organism evidence="1 2">
    <name type="scientific">Magallana gigas</name>
    <name type="common">Pacific oyster</name>
    <name type="synonym">Crassostrea gigas</name>
    <dbReference type="NCBI Taxonomy" id="29159"/>
    <lineage>
        <taxon>Eukaryota</taxon>
        <taxon>Metazoa</taxon>
        <taxon>Spiralia</taxon>
        <taxon>Lophotrochozoa</taxon>
        <taxon>Mollusca</taxon>
        <taxon>Bivalvia</taxon>
        <taxon>Autobranchia</taxon>
        <taxon>Pteriomorphia</taxon>
        <taxon>Ostreida</taxon>
        <taxon>Ostreoidea</taxon>
        <taxon>Ostreidae</taxon>
        <taxon>Magallana</taxon>
    </lineage>
</organism>
<keyword evidence="2" id="KW-1185">Reference proteome</keyword>
<evidence type="ECO:0000313" key="2">
    <source>
        <dbReference type="Proteomes" id="UP000005408"/>
    </source>
</evidence>
<protein>
    <submittedName>
        <fullName evidence="1">Uncharacterized protein</fullName>
    </submittedName>
</protein>
<reference evidence="1" key="1">
    <citation type="submission" date="2022-08" db="UniProtKB">
        <authorList>
            <consortium name="EnsemblMetazoa"/>
        </authorList>
    </citation>
    <scope>IDENTIFICATION</scope>
    <source>
        <strain evidence="1">05x7-T-G4-1.051#20</strain>
    </source>
</reference>
<dbReference type="AlphaFoldDB" id="A0A8W8J3J9"/>
<accession>A0A8W8J3J9</accession>
<dbReference type="InterPro" id="IPR009003">
    <property type="entry name" value="Peptidase_S1_PA"/>
</dbReference>
<dbReference type="SUPFAM" id="SSF50494">
    <property type="entry name" value="Trypsin-like serine proteases"/>
    <property type="match status" value="1"/>
</dbReference>
<dbReference type="Proteomes" id="UP000005408">
    <property type="component" value="Unassembled WGS sequence"/>
</dbReference>